<dbReference type="Proteomes" id="UP000613030">
    <property type="component" value="Unassembled WGS sequence"/>
</dbReference>
<gene>
    <name evidence="1" type="ORF">JI741_23305</name>
</gene>
<dbReference type="RefSeq" id="WP_202013820.1">
    <property type="nucleotide sequence ID" value="NZ_JAERRB010000009.1"/>
</dbReference>
<keyword evidence="2" id="KW-1185">Reference proteome</keyword>
<evidence type="ECO:0000313" key="2">
    <source>
        <dbReference type="Proteomes" id="UP000613030"/>
    </source>
</evidence>
<organism evidence="1 2">
    <name type="scientific">Chryseolinea lacunae</name>
    <dbReference type="NCBI Taxonomy" id="2801331"/>
    <lineage>
        <taxon>Bacteria</taxon>
        <taxon>Pseudomonadati</taxon>
        <taxon>Bacteroidota</taxon>
        <taxon>Cytophagia</taxon>
        <taxon>Cytophagales</taxon>
        <taxon>Fulvivirgaceae</taxon>
        <taxon>Chryseolinea</taxon>
    </lineage>
</organism>
<reference evidence="1 2" key="1">
    <citation type="submission" date="2021-01" db="EMBL/GenBank/DDBJ databases">
        <title>Chryseolinea sp. Jin1 Genome sequencing and assembly.</title>
        <authorList>
            <person name="Kim I."/>
        </authorList>
    </citation>
    <scope>NUCLEOTIDE SEQUENCE [LARGE SCALE GENOMIC DNA]</scope>
    <source>
        <strain evidence="1 2">Jin1</strain>
    </source>
</reference>
<protein>
    <submittedName>
        <fullName evidence="1">Uncharacterized protein</fullName>
    </submittedName>
</protein>
<sequence>MHYKGQKYRYKKQDVFGFKDCSGNDYRIYLNEKYHVLSRENIFLYEVTEDVGFSEMVVYETSYFFSEKLDSRIYPLTKRYLDWVYRKNFEFVRRMHVSFGKDEDLANYEEKTKQYKLISLYRQSIGWEKL</sequence>
<name>A0ABS1KXJ4_9BACT</name>
<dbReference type="EMBL" id="JAERRB010000009">
    <property type="protein sequence ID" value="MBL0744179.1"/>
    <property type="molecule type" value="Genomic_DNA"/>
</dbReference>
<accession>A0ABS1KXJ4</accession>
<evidence type="ECO:0000313" key="1">
    <source>
        <dbReference type="EMBL" id="MBL0744179.1"/>
    </source>
</evidence>
<proteinExistence type="predicted"/>
<comment type="caution">
    <text evidence="1">The sequence shown here is derived from an EMBL/GenBank/DDBJ whole genome shotgun (WGS) entry which is preliminary data.</text>
</comment>